<accession>A0A3M6VIP1</accession>
<evidence type="ECO:0000313" key="3">
    <source>
        <dbReference type="Proteomes" id="UP000282087"/>
    </source>
</evidence>
<keyword evidence="3" id="KW-1185">Reference proteome</keyword>
<comment type="caution">
    <text evidence="1">The sequence shown here is derived from an EMBL/GenBank/DDBJ whole genome shotgun (WGS) entry which is preliminary data.</text>
</comment>
<gene>
    <name evidence="2" type="ORF">DD237_006435</name>
    <name evidence="1" type="ORF">DD238_006027</name>
</gene>
<dbReference type="Proteomes" id="UP000282087">
    <property type="component" value="Unassembled WGS sequence"/>
</dbReference>
<dbReference type="AlphaFoldDB" id="A0A3M6VIP1"/>
<proteinExistence type="predicted"/>
<sequence>MLYCCGSSKLSRQFLEGLELILQNDTIEVYDRKVAELDTQVTHRTCHNGSSATAYRPKQQSGLVLAILHCALKKLLELCRCPEATLTRDHGLTAKRLTKRNLEAFSLET</sequence>
<evidence type="ECO:0000313" key="4">
    <source>
        <dbReference type="Proteomes" id="UP000286097"/>
    </source>
</evidence>
<organism evidence="1 3">
    <name type="scientific">Peronospora effusa</name>
    <dbReference type="NCBI Taxonomy" id="542832"/>
    <lineage>
        <taxon>Eukaryota</taxon>
        <taxon>Sar</taxon>
        <taxon>Stramenopiles</taxon>
        <taxon>Oomycota</taxon>
        <taxon>Peronosporomycetes</taxon>
        <taxon>Peronosporales</taxon>
        <taxon>Peronosporaceae</taxon>
        <taxon>Peronospora</taxon>
    </lineage>
</organism>
<evidence type="ECO:0000313" key="2">
    <source>
        <dbReference type="EMBL" id="RQM13456.1"/>
    </source>
</evidence>
<reference evidence="3 4" key="1">
    <citation type="submission" date="2018-06" db="EMBL/GenBank/DDBJ databases">
        <title>Comparative genomics of downy mildews reveals potential adaptations to biotrophy.</title>
        <authorList>
            <person name="Fletcher K."/>
            <person name="Klosterman S.J."/>
            <person name="Derevnina L."/>
            <person name="Martin F."/>
            <person name="Koike S."/>
            <person name="Reyes Chin-Wo S."/>
            <person name="Mou B."/>
            <person name="Michelmore R."/>
        </authorList>
    </citation>
    <scope>NUCLEOTIDE SEQUENCE [LARGE SCALE GENOMIC DNA]</scope>
    <source>
        <strain evidence="2 4">R13</strain>
        <strain evidence="1 3">R14</strain>
    </source>
</reference>
<name>A0A3M6VIP1_9STRA</name>
<dbReference type="VEuPathDB" id="FungiDB:DD237_006435"/>
<evidence type="ECO:0000313" key="1">
    <source>
        <dbReference type="EMBL" id="RMX64210.1"/>
    </source>
</evidence>
<protein>
    <submittedName>
        <fullName evidence="1">Uncharacterized protein</fullName>
    </submittedName>
</protein>
<dbReference type="EMBL" id="QKXF01000256">
    <property type="protein sequence ID" value="RQM13456.1"/>
    <property type="molecule type" value="Genomic_DNA"/>
</dbReference>
<dbReference type="EMBL" id="QLLG01000330">
    <property type="protein sequence ID" value="RMX64210.1"/>
    <property type="molecule type" value="Genomic_DNA"/>
</dbReference>
<dbReference type="Proteomes" id="UP000286097">
    <property type="component" value="Unassembled WGS sequence"/>
</dbReference>